<evidence type="ECO:0000256" key="9">
    <source>
        <dbReference type="ARBA" id="ARBA00023140"/>
    </source>
</evidence>
<dbReference type="Gene3D" id="1.20.1220.12">
    <property type="entry name" value="Malate synthase, domain III"/>
    <property type="match status" value="1"/>
</dbReference>
<evidence type="ECO:0000313" key="16">
    <source>
        <dbReference type="EMBL" id="ABK24862.1"/>
    </source>
</evidence>
<dbReference type="CDD" id="cd00727">
    <property type="entry name" value="malate_synt_A"/>
    <property type="match status" value="1"/>
</dbReference>
<dbReference type="EMBL" id="EF085558">
    <property type="protein sequence ID" value="ABK24862.1"/>
    <property type="molecule type" value="mRNA"/>
</dbReference>
<dbReference type="FunFam" id="3.20.20.360:FF:000001">
    <property type="entry name" value="Malate synthase"/>
    <property type="match status" value="1"/>
</dbReference>
<dbReference type="GO" id="GO:0009514">
    <property type="term" value="C:glyoxysome"/>
    <property type="evidence" value="ECO:0007669"/>
    <property type="project" value="UniProtKB-SubCell"/>
</dbReference>
<dbReference type="SUPFAM" id="SSF51645">
    <property type="entry name" value="Malate synthase G"/>
    <property type="match status" value="1"/>
</dbReference>
<comment type="pathway">
    <text evidence="2 12">Carbohydrate metabolism; glyoxylate cycle; (S)-malate from isocitrate: step 2/2.</text>
</comment>
<dbReference type="Pfam" id="PF01274">
    <property type="entry name" value="MS_TIM-barrel"/>
    <property type="match status" value="1"/>
</dbReference>
<evidence type="ECO:0000256" key="4">
    <source>
        <dbReference type="ARBA" id="ARBA00012636"/>
    </source>
</evidence>
<feature type="active site" description="Proton donor" evidence="11">
    <location>
        <position position="457"/>
    </location>
</feature>
<dbReference type="PROSITE" id="PS00510">
    <property type="entry name" value="MALATE_SYNTHASE"/>
    <property type="match status" value="1"/>
</dbReference>
<dbReference type="PIRSF" id="PIRSF001363">
    <property type="entry name" value="Malate_synth"/>
    <property type="match status" value="1"/>
</dbReference>
<keyword evidence="7 12" id="KW-0816">Tricarboxylic acid cycle</keyword>
<evidence type="ECO:0000256" key="11">
    <source>
        <dbReference type="PIRSR" id="PIRSR001363-1"/>
    </source>
</evidence>
<evidence type="ECO:0000256" key="8">
    <source>
        <dbReference type="ARBA" id="ARBA00022679"/>
    </source>
</evidence>
<accession>A9NW51</accession>
<evidence type="ECO:0000256" key="7">
    <source>
        <dbReference type="ARBA" id="ARBA00022532"/>
    </source>
</evidence>
<dbReference type="GO" id="GO:0006099">
    <property type="term" value="P:tricarboxylic acid cycle"/>
    <property type="evidence" value="ECO:0007669"/>
    <property type="project" value="UniProtKB-KW"/>
</dbReference>
<dbReference type="InterPro" id="IPR048356">
    <property type="entry name" value="MS_N"/>
</dbReference>
<dbReference type="InterPro" id="IPR046363">
    <property type="entry name" value="MS_N_TIM-barrel_dom"/>
</dbReference>
<dbReference type="FunFam" id="1.20.1220.12:FF:000001">
    <property type="entry name" value="Malate synthase"/>
    <property type="match status" value="1"/>
</dbReference>
<keyword evidence="9" id="KW-0576">Peroxisome</keyword>
<dbReference type="InterPro" id="IPR044856">
    <property type="entry name" value="Malate_synth_C_sf"/>
</dbReference>
<sequence length="558" mass="63260">MDSTQKTATKTTFEFPDGVRIRGRIEDGYEKILSKEALQFVADLQRTFGDRVSYNMACRKEQQARYNKGELPGFDPSTKAIREGDWICSATPKVVADRRVEITGPVERKMIINALNSGAKVFMSDFEDCLCPTWDNIVRGHINLKDAVEGTITYEDKARNRTYKLNDKIAVLFVRPRGWHLPEAHIEIDGQPATGCLVDFGLYFYHNHATFRLKNGGSGPFFYLPKMEHSREAALWNAIFEHAQDALGVPRGSIKATVLIETLPAVFQMHEILYVLREHSIGLNCGRWDYIFSYIKTFQAHSNRLVPDRVQVGMTQHFMKSYSELLIQTCHKRGVHAMGGMAAQIPIKDDPQANEAASALVQADKLREVKAGHDGTWAAHPGLISVIADVFDKNMKQPNQINLKREDVKVSEEDLLEVPKGVRTLEGLRLNTRVGIQYLAAWLTGMGSVPLYNLMEDAATVEISRVQNWQWIHYEAILDGEVVPMKVTCELASRILDEEMARIQREVGMEHFKSGRYEEAQRMFGRQCTAQSLDDFLTLDVYKSILQFHLNPVTSSDM</sequence>
<evidence type="ECO:0000256" key="1">
    <source>
        <dbReference type="ARBA" id="ARBA00004130"/>
    </source>
</evidence>
<dbReference type="UniPathway" id="UPA00703">
    <property type="reaction ID" value="UER00720"/>
</dbReference>
<feature type="domain" description="Malate synthase C-terminal" evidence="15">
    <location>
        <begin position="423"/>
        <end position="545"/>
    </location>
</feature>
<comment type="subcellular location">
    <subcellularLocation>
        <location evidence="1">Glyoxysome</location>
    </subcellularLocation>
</comment>
<dbReference type="InterPro" id="IPR048355">
    <property type="entry name" value="MS_C"/>
</dbReference>
<keyword evidence="8 12" id="KW-0808">Transferase</keyword>
<dbReference type="AlphaFoldDB" id="A9NW51"/>
<dbReference type="InterPro" id="IPR011076">
    <property type="entry name" value="Malate_synth_sf"/>
</dbReference>
<evidence type="ECO:0000259" key="13">
    <source>
        <dbReference type="Pfam" id="PF01274"/>
    </source>
</evidence>
<dbReference type="NCBIfam" id="TIGR01344">
    <property type="entry name" value="malate_syn_A"/>
    <property type="match status" value="1"/>
</dbReference>
<feature type="domain" description="Malate synthase TIM barrel" evidence="13">
    <location>
        <begin position="171"/>
        <end position="417"/>
    </location>
</feature>
<feature type="domain" description="Malate synthase N-terminal" evidence="14">
    <location>
        <begin position="17"/>
        <end position="79"/>
    </location>
</feature>
<evidence type="ECO:0000256" key="5">
    <source>
        <dbReference type="ARBA" id="ARBA00022435"/>
    </source>
</evidence>
<proteinExistence type="evidence at transcript level"/>
<evidence type="ECO:0000256" key="2">
    <source>
        <dbReference type="ARBA" id="ARBA00004757"/>
    </source>
</evidence>
<keyword evidence="5 12" id="KW-0329">Glyoxylate bypass</keyword>
<comment type="similarity">
    <text evidence="3 12">Belongs to the malate synthase family.</text>
</comment>
<evidence type="ECO:0000256" key="10">
    <source>
        <dbReference type="ARBA" id="ARBA00047918"/>
    </source>
</evidence>
<evidence type="ECO:0000256" key="3">
    <source>
        <dbReference type="ARBA" id="ARBA00006394"/>
    </source>
</evidence>
<dbReference type="InterPro" id="IPR006252">
    <property type="entry name" value="Malate_synthA"/>
</dbReference>
<comment type="catalytic activity">
    <reaction evidence="10 12">
        <text>glyoxylate + acetyl-CoA + H2O = (S)-malate + CoA + H(+)</text>
        <dbReference type="Rhea" id="RHEA:18181"/>
        <dbReference type="ChEBI" id="CHEBI:15377"/>
        <dbReference type="ChEBI" id="CHEBI:15378"/>
        <dbReference type="ChEBI" id="CHEBI:15589"/>
        <dbReference type="ChEBI" id="CHEBI:36655"/>
        <dbReference type="ChEBI" id="CHEBI:57287"/>
        <dbReference type="ChEBI" id="CHEBI:57288"/>
        <dbReference type="EC" id="2.3.3.9"/>
    </reaction>
</comment>
<evidence type="ECO:0000259" key="14">
    <source>
        <dbReference type="Pfam" id="PF20656"/>
    </source>
</evidence>
<dbReference type="Gene3D" id="3.20.20.360">
    <property type="entry name" value="Malate synthase, domain 3"/>
    <property type="match status" value="1"/>
</dbReference>
<organism evidence="16">
    <name type="scientific">Picea sitchensis</name>
    <name type="common">Sitka spruce</name>
    <name type="synonym">Pinus sitchensis</name>
    <dbReference type="NCBI Taxonomy" id="3332"/>
    <lineage>
        <taxon>Eukaryota</taxon>
        <taxon>Viridiplantae</taxon>
        <taxon>Streptophyta</taxon>
        <taxon>Embryophyta</taxon>
        <taxon>Tracheophyta</taxon>
        <taxon>Spermatophyta</taxon>
        <taxon>Pinopsida</taxon>
        <taxon>Pinidae</taxon>
        <taxon>Conifers I</taxon>
        <taxon>Pinales</taxon>
        <taxon>Pinaceae</taxon>
        <taxon>Picea</taxon>
    </lineage>
</organism>
<evidence type="ECO:0000256" key="12">
    <source>
        <dbReference type="RuleBase" id="RU000555"/>
    </source>
</evidence>
<reference evidence="16" key="1">
    <citation type="journal article" date="2008" name="BMC Genomics">
        <title>A conifer genomics resource of 200,000 spruce (Picea spp.) ESTs and 6,464 high-quality, sequence-finished full-length cDNAs for Sitka spruce (Picea sitchensis).</title>
        <authorList>
            <person name="Ralph S.G."/>
            <person name="Chun H.J."/>
            <person name="Kolosova N."/>
            <person name="Cooper D."/>
            <person name="Oddy C."/>
            <person name="Ritland C.E."/>
            <person name="Kirkpatrick R."/>
            <person name="Moore R."/>
            <person name="Barber S."/>
            <person name="Holt R.A."/>
            <person name="Jones S.J."/>
            <person name="Marra M.A."/>
            <person name="Douglas C.J."/>
            <person name="Ritland K."/>
            <person name="Bohlmann J."/>
        </authorList>
    </citation>
    <scope>NUCLEOTIDE SEQUENCE</scope>
    <source>
        <tissue evidence="16">Green portion of the leader tissue</tissue>
    </source>
</reference>
<dbReference type="EC" id="2.3.3.9" evidence="4 12"/>
<dbReference type="GO" id="GO:0006097">
    <property type="term" value="P:glyoxylate cycle"/>
    <property type="evidence" value="ECO:0007669"/>
    <property type="project" value="UniProtKB-UniPathway"/>
</dbReference>
<dbReference type="GO" id="GO:0004474">
    <property type="term" value="F:malate synthase activity"/>
    <property type="evidence" value="ECO:0007669"/>
    <property type="project" value="UniProtKB-EC"/>
</dbReference>
<dbReference type="Pfam" id="PF20659">
    <property type="entry name" value="MS_C"/>
    <property type="match status" value="1"/>
</dbReference>
<name>A9NW51_PICSI</name>
<dbReference type="Pfam" id="PF20656">
    <property type="entry name" value="MS_N"/>
    <property type="match status" value="1"/>
</dbReference>
<dbReference type="PANTHER" id="PTHR42902:SF1">
    <property type="entry name" value="MALATE SYNTHASE 1-RELATED"/>
    <property type="match status" value="1"/>
</dbReference>
<dbReference type="PANTHER" id="PTHR42902">
    <property type="entry name" value="MALATE SYNTHASE"/>
    <property type="match status" value="1"/>
</dbReference>
<feature type="active site" description="Proton acceptor" evidence="11">
    <location>
        <position position="175"/>
    </location>
</feature>
<evidence type="ECO:0000256" key="6">
    <source>
        <dbReference type="ARBA" id="ARBA00022453"/>
    </source>
</evidence>
<evidence type="ECO:0000259" key="15">
    <source>
        <dbReference type="Pfam" id="PF20659"/>
    </source>
</evidence>
<dbReference type="InterPro" id="IPR001465">
    <property type="entry name" value="Malate_synthase_TIM"/>
</dbReference>
<protein>
    <recommendedName>
        <fullName evidence="4 12">Malate synthase</fullName>
        <ecNumber evidence="4 12">2.3.3.9</ecNumber>
    </recommendedName>
</protein>
<dbReference type="InterPro" id="IPR019830">
    <property type="entry name" value="Malate_synthase_CS"/>
</dbReference>
<keyword evidence="6" id="KW-0330">Glyoxysome</keyword>